<dbReference type="Gene3D" id="2.60.120.10">
    <property type="entry name" value="Jelly Rolls"/>
    <property type="match status" value="1"/>
</dbReference>
<dbReference type="InterPro" id="IPR000888">
    <property type="entry name" value="RmlC-like"/>
</dbReference>
<accession>A0A381YKQ0</accession>
<name>A0A381YKQ0_9ZZZZ</name>
<dbReference type="InterPro" id="IPR011051">
    <property type="entry name" value="RmlC_Cupin_sf"/>
</dbReference>
<evidence type="ECO:0008006" key="2">
    <source>
        <dbReference type="Google" id="ProtNLM"/>
    </source>
</evidence>
<dbReference type="AlphaFoldDB" id="A0A381YKQ0"/>
<proteinExistence type="predicted"/>
<dbReference type="SUPFAM" id="SSF51182">
    <property type="entry name" value="RmlC-like cupins"/>
    <property type="match status" value="1"/>
</dbReference>
<gene>
    <name evidence="1" type="ORF">METZ01_LOCUS130449</name>
</gene>
<reference evidence="1" key="1">
    <citation type="submission" date="2018-05" db="EMBL/GenBank/DDBJ databases">
        <authorList>
            <person name="Lanie J.A."/>
            <person name="Ng W.-L."/>
            <person name="Kazmierczak K.M."/>
            <person name="Andrzejewski T.M."/>
            <person name="Davidsen T.M."/>
            <person name="Wayne K.J."/>
            <person name="Tettelin H."/>
            <person name="Glass J.I."/>
            <person name="Rusch D."/>
            <person name="Podicherti R."/>
            <person name="Tsui H.-C.T."/>
            <person name="Winkler M.E."/>
        </authorList>
    </citation>
    <scope>NUCLEOTIDE SEQUENCE</scope>
</reference>
<dbReference type="PANTHER" id="PTHR21047">
    <property type="entry name" value="DTDP-6-DEOXY-D-GLUCOSE-3,5 EPIMERASE"/>
    <property type="match status" value="1"/>
</dbReference>
<sequence length="187" mass="20746">MTRSTSTREASLGGLVIIQRHPHEDDRGFFDNLFDDELIESLSPGFRVAQVNRSVTRLRGTLRGMHYQVAPHADTKIVTCVQGRVFDVVVDIRRGSPTFLKWHGRILEYGDCTSLLIPAGFAHGFQALANHSELIYLHGSAYHPDTEAGLSPLDPVLGIAWPEPPILISERDAAQELLADDWDGVVH</sequence>
<dbReference type="GO" id="GO:0008830">
    <property type="term" value="F:dTDP-4-dehydrorhamnose 3,5-epimerase activity"/>
    <property type="evidence" value="ECO:0007669"/>
    <property type="project" value="InterPro"/>
</dbReference>
<dbReference type="GO" id="GO:0005829">
    <property type="term" value="C:cytosol"/>
    <property type="evidence" value="ECO:0007669"/>
    <property type="project" value="TreeGrafter"/>
</dbReference>
<dbReference type="CDD" id="cd00438">
    <property type="entry name" value="cupin_RmlC"/>
    <property type="match status" value="1"/>
</dbReference>
<organism evidence="1">
    <name type="scientific">marine metagenome</name>
    <dbReference type="NCBI Taxonomy" id="408172"/>
    <lineage>
        <taxon>unclassified sequences</taxon>
        <taxon>metagenomes</taxon>
        <taxon>ecological metagenomes</taxon>
    </lineage>
</organism>
<protein>
    <recommendedName>
        <fullName evidence="2">dTDP-4-dehydrorhamnose 3,5-epimerase</fullName>
    </recommendedName>
</protein>
<dbReference type="InterPro" id="IPR014710">
    <property type="entry name" value="RmlC-like_jellyroll"/>
</dbReference>
<dbReference type="PANTHER" id="PTHR21047:SF2">
    <property type="entry name" value="THYMIDINE DIPHOSPHO-4-KETO-RHAMNOSE 3,5-EPIMERASE"/>
    <property type="match status" value="1"/>
</dbReference>
<dbReference type="GO" id="GO:0000271">
    <property type="term" value="P:polysaccharide biosynthetic process"/>
    <property type="evidence" value="ECO:0007669"/>
    <property type="project" value="TreeGrafter"/>
</dbReference>
<dbReference type="Pfam" id="PF00908">
    <property type="entry name" value="dTDP_sugar_isom"/>
    <property type="match status" value="1"/>
</dbReference>
<evidence type="ECO:0000313" key="1">
    <source>
        <dbReference type="EMBL" id="SVA77595.1"/>
    </source>
</evidence>
<dbReference type="EMBL" id="UINC01018466">
    <property type="protein sequence ID" value="SVA77595.1"/>
    <property type="molecule type" value="Genomic_DNA"/>
</dbReference>
<dbReference type="GO" id="GO:0019305">
    <property type="term" value="P:dTDP-rhamnose biosynthetic process"/>
    <property type="evidence" value="ECO:0007669"/>
    <property type="project" value="TreeGrafter"/>
</dbReference>